<evidence type="ECO:0000313" key="3">
    <source>
        <dbReference type="Proteomes" id="UP000707356"/>
    </source>
</evidence>
<dbReference type="PANTHER" id="PTHR30336">
    <property type="entry name" value="INNER MEMBRANE PROTEIN, PROBABLE PERMEASE"/>
    <property type="match status" value="1"/>
</dbReference>
<protein>
    <submittedName>
        <fullName evidence="2">YdcF family protein</fullName>
    </submittedName>
</protein>
<dbReference type="InterPro" id="IPR051599">
    <property type="entry name" value="Cell_Envelope_Assoc"/>
</dbReference>
<evidence type="ECO:0000313" key="2">
    <source>
        <dbReference type="EMBL" id="MBW4465092.1"/>
    </source>
</evidence>
<dbReference type="EMBL" id="JAHHHV010000030">
    <property type="protein sequence ID" value="MBW4465092.1"/>
    <property type="molecule type" value="Genomic_DNA"/>
</dbReference>
<feature type="domain" description="DUF218" evidence="1">
    <location>
        <begin position="32"/>
        <end position="149"/>
    </location>
</feature>
<dbReference type="Pfam" id="PF02698">
    <property type="entry name" value="DUF218"/>
    <property type="match status" value="1"/>
</dbReference>
<sequence length="218" mass="24500">MDIKTTKIIEDSAVILWNFLALDTQPVQNADIIISFGCSDLKVAEHAALLWLEGRAPFLLCSGKFGNKTDHFSQCECEVFADISVKMGVPREKIILESNSTNTAENIVFSHDLLCSLRLAEPNSVIAVTKPFAKRRLIATFERLWPEPKLIVSTAQENFQTYADRVLPLPSLISSLVGAVQRLIIYGRKGIISHQEIPFYVYDAYKALIFHGFKEELI</sequence>
<dbReference type="InterPro" id="IPR014729">
    <property type="entry name" value="Rossmann-like_a/b/a_fold"/>
</dbReference>
<dbReference type="AlphaFoldDB" id="A0A951U539"/>
<organism evidence="2 3">
    <name type="scientific">Pegethrix bostrychoides GSE-TBD4-15B</name>
    <dbReference type="NCBI Taxonomy" id="2839662"/>
    <lineage>
        <taxon>Bacteria</taxon>
        <taxon>Bacillati</taxon>
        <taxon>Cyanobacteriota</taxon>
        <taxon>Cyanophyceae</taxon>
        <taxon>Oculatellales</taxon>
        <taxon>Oculatellaceae</taxon>
        <taxon>Pegethrix</taxon>
    </lineage>
</organism>
<reference evidence="2" key="2">
    <citation type="journal article" date="2022" name="Microbiol. Resour. Announc.">
        <title>Metagenome Sequencing to Explore Phylogenomics of Terrestrial Cyanobacteria.</title>
        <authorList>
            <person name="Ward R.D."/>
            <person name="Stajich J.E."/>
            <person name="Johansen J.R."/>
            <person name="Huntemann M."/>
            <person name="Clum A."/>
            <person name="Foster B."/>
            <person name="Foster B."/>
            <person name="Roux S."/>
            <person name="Palaniappan K."/>
            <person name="Varghese N."/>
            <person name="Mukherjee S."/>
            <person name="Reddy T.B.K."/>
            <person name="Daum C."/>
            <person name="Copeland A."/>
            <person name="Chen I.A."/>
            <person name="Ivanova N.N."/>
            <person name="Kyrpides N.C."/>
            <person name="Shapiro N."/>
            <person name="Eloe-Fadrosh E.A."/>
            <person name="Pietrasiak N."/>
        </authorList>
    </citation>
    <scope>NUCLEOTIDE SEQUENCE</scope>
    <source>
        <strain evidence="2">GSE-TBD4-15B</strain>
    </source>
</reference>
<comment type="caution">
    <text evidence="2">The sequence shown here is derived from an EMBL/GenBank/DDBJ whole genome shotgun (WGS) entry which is preliminary data.</text>
</comment>
<dbReference type="CDD" id="cd06259">
    <property type="entry name" value="YdcF-like"/>
    <property type="match status" value="1"/>
</dbReference>
<dbReference type="GO" id="GO:0005886">
    <property type="term" value="C:plasma membrane"/>
    <property type="evidence" value="ECO:0007669"/>
    <property type="project" value="TreeGrafter"/>
</dbReference>
<dbReference type="Proteomes" id="UP000707356">
    <property type="component" value="Unassembled WGS sequence"/>
</dbReference>
<gene>
    <name evidence="2" type="ORF">KME07_06585</name>
</gene>
<evidence type="ECO:0000259" key="1">
    <source>
        <dbReference type="Pfam" id="PF02698"/>
    </source>
</evidence>
<dbReference type="Gene3D" id="3.40.50.620">
    <property type="entry name" value="HUPs"/>
    <property type="match status" value="1"/>
</dbReference>
<dbReference type="InterPro" id="IPR003848">
    <property type="entry name" value="DUF218"/>
</dbReference>
<reference evidence="2" key="1">
    <citation type="submission" date="2021-05" db="EMBL/GenBank/DDBJ databases">
        <authorList>
            <person name="Pietrasiak N."/>
            <person name="Ward R."/>
            <person name="Stajich J.E."/>
            <person name="Kurbessoian T."/>
        </authorList>
    </citation>
    <scope>NUCLEOTIDE SEQUENCE</scope>
    <source>
        <strain evidence="2">GSE-TBD4-15B</strain>
    </source>
</reference>
<accession>A0A951U539</accession>
<dbReference type="PANTHER" id="PTHR30336:SF20">
    <property type="entry name" value="DUF218 DOMAIN-CONTAINING PROTEIN"/>
    <property type="match status" value="1"/>
</dbReference>
<name>A0A951U539_9CYAN</name>
<proteinExistence type="predicted"/>